<name>A0ABX0A1A0_9BACT</name>
<evidence type="ECO:0000313" key="2">
    <source>
        <dbReference type="EMBL" id="NCI52078.1"/>
    </source>
</evidence>
<dbReference type="InterPro" id="IPR026341">
    <property type="entry name" value="T9SS_type_B"/>
</dbReference>
<dbReference type="InterPro" id="IPR003599">
    <property type="entry name" value="Ig_sub"/>
</dbReference>
<gene>
    <name evidence="2" type="ORF">GWC95_19290</name>
</gene>
<dbReference type="InterPro" id="IPR013783">
    <property type="entry name" value="Ig-like_fold"/>
</dbReference>
<accession>A0ABX0A1A0</accession>
<feature type="domain" description="Immunoglobulin" evidence="1">
    <location>
        <begin position="803"/>
        <end position="875"/>
    </location>
</feature>
<dbReference type="EMBL" id="JAACJS010000015">
    <property type="protein sequence ID" value="NCI52078.1"/>
    <property type="molecule type" value="Genomic_DNA"/>
</dbReference>
<feature type="domain" description="Immunoglobulin" evidence="1">
    <location>
        <begin position="1627"/>
        <end position="1699"/>
    </location>
</feature>
<dbReference type="Pfam" id="PF19406">
    <property type="entry name" value="PKD_5"/>
    <property type="match status" value="1"/>
</dbReference>
<feature type="domain" description="Immunoglobulin" evidence="1">
    <location>
        <begin position="322"/>
        <end position="392"/>
    </location>
</feature>
<evidence type="ECO:0000313" key="3">
    <source>
        <dbReference type="Proteomes" id="UP000753802"/>
    </source>
</evidence>
<dbReference type="RefSeq" id="WP_161820336.1">
    <property type="nucleotide sequence ID" value="NZ_JAACJS010000015.1"/>
</dbReference>
<keyword evidence="3" id="KW-1185">Reference proteome</keyword>
<organism evidence="2 3">
    <name type="scientific">Sediminibacterium roseum</name>
    <dbReference type="NCBI Taxonomy" id="1978412"/>
    <lineage>
        <taxon>Bacteria</taxon>
        <taxon>Pseudomonadati</taxon>
        <taxon>Bacteroidota</taxon>
        <taxon>Chitinophagia</taxon>
        <taxon>Chitinophagales</taxon>
        <taxon>Chitinophagaceae</taxon>
        <taxon>Sediminibacterium</taxon>
    </lineage>
</organism>
<sequence length="2046" mass="206019">MPRAFQFLCADPCGLSAPVHKKLGRVSWILFFLFLHSQSSGQTSVYSFDLSASKDTSVTTASIARNGAFCGGTNCVKFDIVLNPGSDLLELEIVSGAAPNGSEFYQINCAPTQYSLATPVCITGLTNVSITFCKPGNNSNNYRISASSAVKGSADLTLRQNCSGTMSVTGLTAASVVWKSVFPGTPGQYNNYLSCTSGCVSNTVTPLAGAPPYIDYAVSGTTTCAGTRSDTIRVYTAPALSVPITPSNPAICSGASATLTASPTGGNTPYTYLWSSGQTTSTITTATTGTFTVTVSDNTSGCTPVSQAVVVTAAPTPVAPTASGASICSGGTATLTATAPGGTYRWYDVASGGSPLATGSSYTTPSLTATKTYYVETTVSACTSSRTAVTVTVNAIPAAPTAAGATICEGSTTTLTATAPGGTYDWFDAASGGNLLVSNAAYTTPALTSTTTYYVQTTIAGCSSARTAVTATVNPIPSAPVAAPGAICTGFSTTLTATSPGGTYRWYDAATGGALLATSSGYATPNLNASTTYYVQTTVAGCTSSRTAVTVTVNAKPAVPVVSPVAICSGNTATLQATPTAGIAYRWFDAAGGNNLLATNDNYTTPSLTANATYYVEAAAGGCYSNRAAVAVTVNAVPAAPTVAGASICSGATTTLTATAPGGAYRWYDAATGGSLLATNASYTTPALSATVSYYVDATVSGCTSGRTMVNVSVNPVPAIPTAAGSTICSGNATSLTATAPGGTYEWYDALSGGNLLVTNSNYITPVLTASATYYVQTTVAGCTSPRHAVSVTVKPIPAAPTAAGTSVCEGNAALLSATAPGGIYQWYDAAAGGNLLATNATLVTSSLSQNTTYYVQATVAACAGPRTAVTVTVNATPAAPTAADALICSGSSVILNATAPGNTFEWYDAATGGNLLAINTAYTTPALTASTNYYVRAVVAGCAGPRKTVAVTLLPVQDPGFDYGSGTFCITGNNPVPVVNALSGGTFTSSPAGLVFVSTTTGEINVSASALGTYTITFLANGSCGYSSTANVTITTSPNASFSYNGPYCQLQNAPAPLFVPGASGGTFSATPSGLQFTSSSTGVINLNTSAAGTYTITNNIPAQGGCAAATAVSTVTINTAPVVNAGPDQTVCAGVTVNLNGTIGGAATNASWSGGNGSFSNASSLTTRYTPAAGETVVKLYLLTDDPSGPCNAAKDSLTLFITPTPAAPVVQGGSSCVGSAATLVATAPGGNYQWFDVASGGSAIASGQTFTTPVLNAQAVYYVQTTINNCTGARLPVTVAVTPRPTVTSPAAASICSGSAMFYEITSDLTGADFTWSRPQLAGIAGPAVTGSDAIIAETLNNQTSSSIPVTYTILPGKNNCQGTPFNYTVMVNPSPAAPAVSSSFPVCAGTPLSLSTATVAGATFSWTGPNGFSSADQNPVITNITTASAGIYSLIITVDGCASPAGSKNIFPVIAVPVAVNNGPVCEGNTIQLGAGNLAGATYSWTGPGGFASALQNPSINPGKKTDAGTYYVTASIAGCSGMTDSTTVVVNTPPGTPAISASTPVCAGDSIVLAATTIAGAAYKWVGPGGFSSSAQTPVISKAGTGNDGTYQVTVSTQGCSVTRSSSVAVVVNKRPDVPSAIGNTPLCEGDKLSLLTPSVTGAVYHWSHANGFTSQLQNPVINAVSRSDSGTYRITVSVNGCTSDTGKTRVTVIQPAVATAGNDQVVCGNNASVRLDGKISGEDTQTGIWTTEGSGTFLPKNTSLRATYLPSKNDTAKGSVVLKLSTTQNKTCAVSTSALSVIITDAPVANAGPDQAVCANDSLITLNGLITIAGGGNWTTSGTGTFNKAGNNLGLVYTPSRKDILAGNVFFYLTTTGNGDCIAVADTVKATIIPEPYVNAGADRLMFENDTIVLAPDVRGTNLSYSWSPDSDLNSGTIKNPVLRGRNSATYVLKVTGEGSCTAQDDVFVKVLKPIGIPNIFSPNGDGINDTWEIKELANYPNPSVEIFTRSGQKIFTSVGYSVPWDGTYNGKPVPVATYYYIVDPKILGKVFSGSVTVIR</sequence>
<dbReference type="InterPro" id="IPR044023">
    <property type="entry name" value="Ig_7"/>
</dbReference>
<dbReference type="NCBIfam" id="TIGR04131">
    <property type="entry name" value="Bac_Flav_CTERM"/>
    <property type="match status" value="1"/>
</dbReference>
<evidence type="ECO:0000259" key="1">
    <source>
        <dbReference type="SMART" id="SM00409"/>
    </source>
</evidence>
<dbReference type="Pfam" id="PF19081">
    <property type="entry name" value="Ig_7"/>
    <property type="match status" value="9"/>
</dbReference>
<dbReference type="Proteomes" id="UP000753802">
    <property type="component" value="Unassembled WGS sequence"/>
</dbReference>
<reference evidence="2 3" key="1">
    <citation type="submission" date="2020-01" db="EMBL/GenBank/DDBJ databases">
        <title>Genome analysis.</title>
        <authorList>
            <person name="Wu S."/>
            <person name="Wang G."/>
        </authorList>
    </citation>
    <scope>NUCLEOTIDE SEQUENCE [LARGE SCALE GENOMIC DNA]</scope>
    <source>
        <strain evidence="2 3">SYL130</strain>
    </source>
</reference>
<dbReference type="SMART" id="SM00409">
    <property type="entry name" value="IG"/>
    <property type="match status" value="6"/>
</dbReference>
<dbReference type="InterPro" id="IPR045828">
    <property type="entry name" value="PKD_Bacteroidetes"/>
</dbReference>
<feature type="domain" description="Immunoglobulin" evidence="1">
    <location>
        <begin position="1464"/>
        <end position="1536"/>
    </location>
</feature>
<proteinExistence type="predicted"/>
<feature type="domain" description="Immunoglobulin" evidence="1">
    <location>
        <begin position="557"/>
        <end position="633"/>
    </location>
</feature>
<dbReference type="Pfam" id="PF13585">
    <property type="entry name" value="CHU_C"/>
    <property type="match status" value="1"/>
</dbReference>
<dbReference type="Gene3D" id="2.60.40.10">
    <property type="entry name" value="Immunoglobulins"/>
    <property type="match status" value="5"/>
</dbReference>
<protein>
    <submittedName>
        <fullName evidence="2">Gliding motility-associated C-terminal domain-containing protein</fullName>
    </submittedName>
</protein>
<comment type="caution">
    <text evidence="2">The sequence shown here is derived from an EMBL/GenBank/DDBJ whole genome shotgun (WGS) entry which is preliminary data.</text>
</comment>
<feature type="domain" description="Immunoglobulin" evidence="1">
    <location>
        <begin position="1545"/>
        <end position="1618"/>
    </location>
</feature>